<feature type="non-terminal residue" evidence="2">
    <location>
        <position position="1"/>
    </location>
</feature>
<comment type="caution">
    <text evidence="2">The sequence shown here is derived from an EMBL/GenBank/DDBJ whole genome shotgun (WGS) entry which is preliminary data.</text>
</comment>
<dbReference type="EMBL" id="JASCZI010156817">
    <property type="protein sequence ID" value="MED6178662.1"/>
    <property type="molecule type" value="Genomic_DNA"/>
</dbReference>
<sequence>TSHHRDNHRDNGSRGIPKPPRQKFDNYTPLVASITSRTSDENSAEIFGFSGFFRVKAVKQPVRTAP</sequence>
<reference evidence="2 3" key="1">
    <citation type="journal article" date="2023" name="Plants (Basel)">
        <title>Bridging the Gap: Combining Genomics and Transcriptomics Approaches to Understand Stylosanthes scabra, an Orphan Legume from the Brazilian Caatinga.</title>
        <authorList>
            <person name="Ferreira-Neto J.R.C."/>
            <person name="da Silva M.D."/>
            <person name="Binneck E."/>
            <person name="de Melo N.F."/>
            <person name="da Silva R.H."/>
            <person name="de Melo A.L.T.M."/>
            <person name="Pandolfi V."/>
            <person name="Bustamante F.O."/>
            <person name="Brasileiro-Vidal A.C."/>
            <person name="Benko-Iseppon A.M."/>
        </authorList>
    </citation>
    <scope>NUCLEOTIDE SEQUENCE [LARGE SCALE GENOMIC DNA]</scope>
    <source>
        <tissue evidence="2">Leaves</tissue>
    </source>
</reference>
<evidence type="ECO:0000313" key="3">
    <source>
        <dbReference type="Proteomes" id="UP001341840"/>
    </source>
</evidence>
<proteinExistence type="predicted"/>
<evidence type="ECO:0000313" key="2">
    <source>
        <dbReference type="EMBL" id="MED6178662.1"/>
    </source>
</evidence>
<gene>
    <name evidence="2" type="ORF">PIB30_109728</name>
</gene>
<evidence type="ECO:0000256" key="1">
    <source>
        <dbReference type="SAM" id="MobiDB-lite"/>
    </source>
</evidence>
<accession>A0ABU6W0G0</accession>
<dbReference type="Proteomes" id="UP001341840">
    <property type="component" value="Unassembled WGS sequence"/>
</dbReference>
<protein>
    <submittedName>
        <fullName evidence="2">Uncharacterized protein</fullName>
    </submittedName>
</protein>
<keyword evidence="3" id="KW-1185">Reference proteome</keyword>
<organism evidence="2 3">
    <name type="scientific">Stylosanthes scabra</name>
    <dbReference type="NCBI Taxonomy" id="79078"/>
    <lineage>
        <taxon>Eukaryota</taxon>
        <taxon>Viridiplantae</taxon>
        <taxon>Streptophyta</taxon>
        <taxon>Embryophyta</taxon>
        <taxon>Tracheophyta</taxon>
        <taxon>Spermatophyta</taxon>
        <taxon>Magnoliopsida</taxon>
        <taxon>eudicotyledons</taxon>
        <taxon>Gunneridae</taxon>
        <taxon>Pentapetalae</taxon>
        <taxon>rosids</taxon>
        <taxon>fabids</taxon>
        <taxon>Fabales</taxon>
        <taxon>Fabaceae</taxon>
        <taxon>Papilionoideae</taxon>
        <taxon>50 kb inversion clade</taxon>
        <taxon>dalbergioids sensu lato</taxon>
        <taxon>Dalbergieae</taxon>
        <taxon>Pterocarpus clade</taxon>
        <taxon>Stylosanthes</taxon>
    </lineage>
</organism>
<feature type="region of interest" description="Disordered" evidence="1">
    <location>
        <begin position="1"/>
        <end position="26"/>
    </location>
</feature>
<name>A0ABU6W0G0_9FABA</name>